<dbReference type="EMBL" id="CP007174">
    <property type="protein sequence ID" value="AIF82794.1"/>
    <property type="molecule type" value="Genomic_DNA"/>
</dbReference>
<dbReference type="KEGG" id="nev:NTE_00714"/>
<keyword evidence="2" id="KW-1185">Reference proteome</keyword>
<name>A0A075MU30_9ARCH</name>
<evidence type="ECO:0000313" key="2">
    <source>
        <dbReference type="Proteomes" id="UP000028194"/>
    </source>
</evidence>
<sequence>MFASSVDALLYAIRNGRGITDVQANLGYLRNGIKRCCVQVVCKDGAEFHIEAYGEEADALFHEAKKHRKREYLALA</sequence>
<dbReference type="STRING" id="1459636.NTE_00714"/>
<dbReference type="OrthoDB" id="375538at2157"/>
<evidence type="ECO:0000313" key="1">
    <source>
        <dbReference type="EMBL" id="AIF82794.1"/>
    </source>
</evidence>
<accession>A0A075MU30</accession>
<gene>
    <name evidence="1" type="ORF">NTE_00714</name>
</gene>
<dbReference type="AlphaFoldDB" id="A0A075MU30"/>
<dbReference type="RefSeq" id="WP_148699694.1">
    <property type="nucleotide sequence ID" value="NZ_CP007174.1"/>
</dbReference>
<protein>
    <submittedName>
        <fullName evidence="1">Uncharacterized protein</fullName>
    </submittedName>
</protein>
<organism evidence="1 2">
    <name type="scientific">Candidatus Nitrososphaera evergladensis SR1</name>
    <dbReference type="NCBI Taxonomy" id="1459636"/>
    <lineage>
        <taxon>Archaea</taxon>
        <taxon>Nitrososphaerota</taxon>
        <taxon>Nitrososphaeria</taxon>
        <taxon>Nitrososphaerales</taxon>
        <taxon>Nitrososphaeraceae</taxon>
        <taxon>Nitrososphaera</taxon>
    </lineage>
</organism>
<dbReference type="HOGENOM" id="CLU_2645692_0_0_2"/>
<reference evidence="1 2" key="1">
    <citation type="journal article" date="2014" name="PLoS ONE">
        <title>Genome Sequence of Candidatus Nitrososphaera evergladensis from Group I.1b Enriched from Everglades Soil Reveals Novel Genomic Features of the Ammonia-Oxidizing Archaea.</title>
        <authorList>
            <person name="Zhalnina K.V."/>
            <person name="Dias R."/>
            <person name="Leonard M.T."/>
            <person name="Dorr de Quadros P."/>
            <person name="Camargo F.A."/>
            <person name="Drew J.C."/>
            <person name="Farmerie W.G."/>
            <person name="Daroub S.H."/>
            <person name="Triplett E.W."/>
        </authorList>
    </citation>
    <scope>NUCLEOTIDE SEQUENCE [LARGE SCALE GENOMIC DNA]</scope>
    <source>
        <strain evidence="1 2">SR1</strain>
    </source>
</reference>
<dbReference type="GeneID" id="41596567"/>
<dbReference type="Proteomes" id="UP000028194">
    <property type="component" value="Chromosome"/>
</dbReference>
<proteinExistence type="predicted"/>